<dbReference type="STRING" id="1036808.A0A0C3ANX1"/>
<evidence type="ECO:0000313" key="3">
    <source>
        <dbReference type="Proteomes" id="UP000053989"/>
    </source>
</evidence>
<sequence length="252" mass="28710">MCFPHIINICVQHVVDEFSAPDLKKIAQAWVDCFDDSAVDKKKYLEAVKRNPLGLRHDIVHAIHASGLQHDKFDKIVVTGNLQQWFRSPAGEVVQLPEAQLLRDIKTQWDSIFYMLNHLLALHLAIDCFLSLPVQKDLANFKMVDMEWLILQEYAKILEIPHKVQQRMLSESQPVLSHAVPVEIPCPYSSTFLILSTDALSTHYIITLALLVDVFSFLSYLSLHSRSTEVRLLYTLFTVILTHVVSCDSCLG</sequence>
<keyword evidence="3" id="KW-1185">Reference proteome</keyword>
<name>A0A0C3ANX1_9AGAM</name>
<evidence type="ECO:0000256" key="1">
    <source>
        <dbReference type="SAM" id="Phobius"/>
    </source>
</evidence>
<organism evidence="2 3">
    <name type="scientific">Scleroderma citrinum Foug A</name>
    <dbReference type="NCBI Taxonomy" id="1036808"/>
    <lineage>
        <taxon>Eukaryota</taxon>
        <taxon>Fungi</taxon>
        <taxon>Dikarya</taxon>
        <taxon>Basidiomycota</taxon>
        <taxon>Agaricomycotina</taxon>
        <taxon>Agaricomycetes</taxon>
        <taxon>Agaricomycetidae</taxon>
        <taxon>Boletales</taxon>
        <taxon>Sclerodermatineae</taxon>
        <taxon>Sclerodermataceae</taxon>
        <taxon>Scleroderma</taxon>
    </lineage>
</organism>
<dbReference type="Proteomes" id="UP000053989">
    <property type="component" value="Unassembled WGS sequence"/>
</dbReference>
<feature type="transmembrane region" description="Helical" evidence="1">
    <location>
        <begin position="203"/>
        <end position="223"/>
    </location>
</feature>
<reference evidence="3" key="2">
    <citation type="submission" date="2015-01" db="EMBL/GenBank/DDBJ databases">
        <title>Evolutionary Origins and Diversification of the Mycorrhizal Mutualists.</title>
        <authorList>
            <consortium name="DOE Joint Genome Institute"/>
            <consortium name="Mycorrhizal Genomics Consortium"/>
            <person name="Kohler A."/>
            <person name="Kuo A."/>
            <person name="Nagy L.G."/>
            <person name="Floudas D."/>
            <person name="Copeland A."/>
            <person name="Barry K.W."/>
            <person name="Cichocki N."/>
            <person name="Veneault-Fourrey C."/>
            <person name="LaButti K."/>
            <person name="Lindquist E.A."/>
            <person name="Lipzen A."/>
            <person name="Lundell T."/>
            <person name="Morin E."/>
            <person name="Murat C."/>
            <person name="Riley R."/>
            <person name="Ohm R."/>
            <person name="Sun H."/>
            <person name="Tunlid A."/>
            <person name="Henrissat B."/>
            <person name="Grigoriev I.V."/>
            <person name="Hibbett D.S."/>
            <person name="Martin F."/>
        </authorList>
    </citation>
    <scope>NUCLEOTIDE SEQUENCE [LARGE SCALE GENOMIC DNA]</scope>
    <source>
        <strain evidence="3">Foug A</strain>
    </source>
</reference>
<dbReference type="HOGENOM" id="CLU_1103332_0_0_1"/>
<dbReference type="InParanoid" id="A0A0C3ANX1"/>
<dbReference type="OrthoDB" id="3172935at2759"/>
<keyword evidence="1" id="KW-0812">Transmembrane</keyword>
<dbReference type="SUPFAM" id="SSF53098">
    <property type="entry name" value="Ribonuclease H-like"/>
    <property type="match status" value="1"/>
</dbReference>
<gene>
    <name evidence="2" type="ORF">SCLCIDRAFT_110217</name>
</gene>
<accession>A0A0C3ANX1</accession>
<proteinExistence type="predicted"/>
<reference evidence="2 3" key="1">
    <citation type="submission" date="2014-04" db="EMBL/GenBank/DDBJ databases">
        <authorList>
            <consortium name="DOE Joint Genome Institute"/>
            <person name="Kuo A."/>
            <person name="Kohler A."/>
            <person name="Nagy L.G."/>
            <person name="Floudas D."/>
            <person name="Copeland A."/>
            <person name="Barry K.W."/>
            <person name="Cichocki N."/>
            <person name="Veneault-Fourrey C."/>
            <person name="LaButti K."/>
            <person name="Lindquist E.A."/>
            <person name="Lipzen A."/>
            <person name="Lundell T."/>
            <person name="Morin E."/>
            <person name="Murat C."/>
            <person name="Sun H."/>
            <person name="Tunlid A."/>
            <person name="Henrissat B."/>
            <person name="Grigoriev I.V."/>
            <person name="Hibbett D.S."/>
            <person name="Martin F."/>
            <person name="Nordberg H.P."/>
            <person name="Cantor M.N."/>
            <person name="Hua S.X."/>
        </authorList>
    </citation>
    <scope>NUCLEOTIDE SEQUENCE [LARGE SCALE GENOMIC DNA]</scope>
    <source>
        <strain evidence="2 3">Foug A</strain>
    </source>
</reference>
<keyword evidence="1" id="KW-0472">Membrane</keyword>
<dbReference type="InterPro" id="IPR012337">
    <property type="entry name" value="RNaseH-like_sf"/>
</dbReference>
<dbReference type="AlphaFoldDB" id="A0A0C3ANX1"/>
<keyword evidence="1" id="KW-1133">Transmembrane helix</keyword>
<protein>
    <submittedName>
        <fullName evidence="2">Uncharacterized protein</fullName>
    </submittedName>
</protein>
<evidence type="ECO:0000313" key="2">
    <source>
        <dbReference type="EMBL" id="KIM66647.1"/>
    </source>
</evidence>
<dbReference type="EMBL" id="KN822016">
    <property type="protein sequence ID" value="KIM66647.1"/>
    <property type="molecule type" value="Genomic_DNA"/>
</dbReference>